<dbReference type="Gene3D" id="3.40.50.300">
    <property type="entry name" value="P-loop containing nucleotide triphosphate hydrolases"/>
    <property type="match status" value="2"/>
</dbReference>
<dbReference type="EC" id="5.6.2.4" evidence="5"/>
<dbReference type="GO" id="GO:0043138">
    <property type="term" value="F:3'-5' DNA helicase activity"/>
    <property type="evidence" value="ECO:0007669"/>
    <property type="project" value="UniProtKB-EC"/>
</dbReference>
<evidence type="ECO:0000256" key="2">
    <source>
        <dbReference type="ARBA" id="ARBA00022741"/>
    </source>
</evidence>
<feature type="compositionally biased region" description="Acidic residues" evidence="6">
    <location>
        <begin position="2639"/>
        <end position="2651"/>
    </location>
</feature>
<accession>A0A0B4GHD8</accession>
<dbReference type="SMART" id="SM00490">
    <property type="entry name" value="HELICc"/>
    <property type="match status" value="1"/>
</dbReference>
<name>A0A0B4GHD8_METGA</name>
<evidence type="ECO:0000313" key="10">
    <source>
        <dbReference type="Proteomes" id="UP000031192"/>
    </source>
</evidence>
<feature type="region of interest" description="Disordered" evidence="6">
    <location>
        <begin position="1338"/>
        <end position="1359"/>
    </location>
</feature>
<dbReference type="OrthoDB" id="4952953at2759"/>
<feature type="compositionally biased region" description="Basic and acidic residues" evidence="6">
    <location>
        <begin position="295"/>
        <end position="328"/>
    </location>
</feature>
<dbReference type="Proteomes" id="UP000031192">
    <property type="component" value="Unassembled WGS sequence"/>
</dbReference>
<feature type="compositionally biased region" description="Basic and acidic residues" evidence="6">
    <location>
        <begin position="1448"/>
        <end position="1459"/>
    </location>
</feature>
<reference evidence="9 10" key="1">
    <citation type="journal article" date="2014" name="Proc. Natl. Acad. Sci. U.S.A.">
        <title>Trajectory and genomic determinants of fungal-pathogen speciation and host adaptation.</title>
        <authorList>
            <person name="Hu X."/>
            <person name="Xiao G."/>
            <person name="Zheng P."/>
            <person name="Shang Y."/>
            <person name="Su Y."/>
            <person name="Zhang X."/>
            <person name="Liu X."/>
            <person name="Zhan S."/>
            <person name="St Leger R.J."/>
            <person name="Wang C."/>
        </authorList>
    </citation>
    <scope>NUCLEOTIDE SEQUENCE [LARGE SCALE GENOMIC DNA]</scope>
    <source>
        <strain evidence="9 10">ARSEF 977</strain>
    </source>
</reference>
<dbReference type="InterPro" id="IPR001650">
    <property type="entry name" value="Helicase_C-like"/>
</dbReference>
<dbReference type="CDD" id="cd09272">
    <property type="entry name" value="RNase_HI_RT_Ty1"/>
    <property type="match status" value="1"/>
</dbReference>
<feature type="region of interest" description="Disordered" evidence="6">
    <location>
        <begin position="1"/>
        <end position="46"/>
    </location>
</feature>
<gene>
    <name evidence="9" type="ORF">MGU_10772</name>
</gene>
<evidence type="ECO:0000256" key="6">
    <source>
        <dbReference type="SAM" id="MobiDB-lite"/>
    </source>
</evidence>
<dbReference type="SUPFAM" id="SSF52540">
    <property type="entry name" value="P-loop containing nucleoside triphosphate hydrolases"/>
    <property type="match status" value="1"/>
</dbReference>
<dbReference type="GO" id="GO:0005737">
    <property type="term" value="C:cytoplasm"/>
    <property type="evidence" value="ECO:0007669"/>
    <property type="project" value="TreeGrafter"/>
</dbReference>
<evidence type="ECO:0000256" key="3">
    <source>
        <dbReference type="ARBA" id="ARBA00022840"/>
    </source>
</evidence>
<protein>
    <recommendedName>
        <fullName evidence="5">DNA 3'-5' helicase</fullName>
        <ecNumber evidence="5">5.6.2.4</ecNumber>
    </recommendedName>
</protein>
<dbReference type="GO" id="GO:0003676">
    <property type="term" value="F:nucleic acid binding"/>
    <property type="evidence" value="ECO:0007669"/>
    <property type="project" value="InterPro"/>
</dbReference>
<comment type="caution">
    <text evidence="9">The sequence shown here is derived from an EMBL/GenBank/DDBJ whole genome shotgun (WGS) entry which is preliminary data.</text>
</comment>
<dbReference type="Pfam" id="PF07727">
    <property type="entry name" value="RVT_2"/>
    <property type="match status" value="1"/>
</dbReference>
<keyword evidence="3" id="KW-0067">ATP-binding</keyword>
<dbReference type="EMBL" id="AZNH01000113">
    <property type="protein sequence ID" value="KID81893.1"/>
    <property type="molecule type" value="Genomic_DNA"/>
</dbReference>
<dbReference type="Pfam" id="PF00271">
    <property type="entry name" value="Helicase_C"/>
    <property type="match status" value="1"/>
</dbReference>
<dbReference type="HOGENOM" id="CLU_000706_0_0_1"/>
<dbReference type="InterPro" id="IPR014001">
    <property type="entry name" value="Helicase_ATP-bd"/>
</dbReference>
<dbReference type="GO" id="GO:0009378">
    <property type="term" value="F:four-way junction helicase activity"/>
    <property type="evidence" value="ECO:0007669"/>
    <property type="project" value="TreeGrafter"/>
</dbReference>
<evidence type="ECO:0000313" key="9">
    <source>
        <dbReference type="EMBL" id="KID81893.1"/>
    </source>
</evidence>
<feature type="region of interest" description="Disordered" evidence="6">
    <location>
        <begin position="1612"/>
        <end position="1644"/>
    </location>
</feature>
<keyword evidence="2" id="KW-0547">Nucleotide-binding</keyword>
<feature type="region of interest" description="Disordered" evidence="6">
    <location>
        <begin position="1446"/>
        <end position="1470"/>
    </location>
</feature>
<dbReference type="InterPro" id="IPR027417">
    <property type="entry name" value="P-loop_NTPase"/>
</dbReference>
<feature type="compositionally biased region" description="Basic residues" evidence="6">
    <location>
        <begin position="1696"/>
        <end position="1708"/>
    </location>
</feature>
<dbReference type="GO" id="GO:0000724">
    <property type="term" value="P:double-strand break repair via homologous recombination"/>
    <property type="evidence" value="ECO:0007669"/>
    <property type="project" value="TreeGrafter"/>
</dbReference>
<feature type="compositionally biased region" description="Pro residues" evidence="6">
    <location>
        <begin position="1"/>
        <end position="11"/>
    </location>
</feature>
<evidence type="ECO:0000259" key="7">
    <source>
        <dbReference type="PROSITE" id="PS51192"/>
    </source>
</evidence>
<comment type="catalytic activity">
    <reaction evidence="4">
        <text>Couples ATP hydrolysis with the unwinding of duplex DNA by translocating in the 3'-5' direction.</text>
        <dbReference type="EC" id="5.6.2.4"/>
    </reaction>
</comment>
<dbReference type="PANTHER" id="PTHR13710:SF154">
    <property type="entry name" value="RECQ HELICASE, PUTATIVE (AFU_ORTHOLOGUE AFUA_6G14720)-RELATED"/>
    <property type="match status" value="1"/>
</dbReference>
<evidence type="ECO:0000259" key="8">
    <source>
        <dbReference type="PROSITE" id="PS51194"/>
    </source>
</evidence>
<dbReference type="PROSITE" id="PS51192">
    <property type="entry name" value="HELICASE_ATP_BIND_1"/>
    <property type="match status" value="1"/>
</dbReference>
<feature type="domain" description="Helicase ATP-binding" evidence="7">
    <location>
        <begin position="2224"/>
        <end position="2381"/>
    </location>
</feature>
<comment type="similarity">
    <text evidence="1">Belongs to the helicase family. RecQ subfamily.</text>
</comment>
<feature type="region of interest" description="Disordered" evidence="6">
    <location>
        <begin position="1692"/>
        <end position="1719"/>
    </location>
</feature>
<dbReference type="PROSITE" id="PS51194">
    <property type="entry name" value="HELICASE_CTER"/>
    <property type="match status" value="1"/>
</dbReference>
<feature type="domain" description="Helicase C-terminal" evidence="8">
    <location>
        <begin position="2438"/>
        <end position="2595"/>
    </location>
</feature>
<dbReference type="InterPro" id="IPR013103">
    <property type="entry name" value="RVT_2"/>
</dbReference>
<dbReference type="Pfam" id="PF00270">
    <property type="entry name" value="DEAD"/>
    <property type="match status" value="1"/>
</dbReference>
<evidence type="ECO:0000256" key="4">
    <source>
        <dbReference type="ARBA" id="ARBA00034617"/>
    </source>
</evidence>
<dbReference type="GO" id="GO:0005694">
    <property type="term" value="C:chromosome"/>
    <property type="evidence" value="ECO:0007669"/>
    <property type="project" value="TreeGrafter"/>
</dbReference>
<dbReference type="InterPro" id="IPR011545">
    <property type="entry name" value="DEAD/DEAH_box_helicase_dom"/>
</dbReference>
<feature type="compositionally biased region" description="Basic and acidic residues" evidence="6">
    <location>
        <begin position="1709"/>
        <end position="1719"/>
    </location>
</feature>
<keyword evidence="10" id="KW-1185">Reference proteome</keyword>
<dbReference type="PANTHER" id="PTHR13710">
    <property type="entry name" value="DNA HELICASE RECQ FAMILY MEMBER"/>
    <property type="match status" value="1"/>
</dbReference>
<organism evidence="9 10">
    <name type="scientific">Metarhizium guizhouense (strain ARSEF 977)</name>
    <dbReference type="NCBI Taxonomy" id="1276136"/>
    <lineage>
        <taxon>Eukaryota</taxon>
        <taxon>Fungi</taxon>
        <taxon>Dikarya</taxon>
        <taxon>Ascomycota</taxon>
        <taxon>Pezizomycotina</taxon>
        <taxon>Sordariomycetes</taxon>
        <taxon>Hypocreomycetidae</taxon>
        <taxon>Hypocreales</taxon>
        <taxon>Clavicipitaceae</taxon>
        <taxon>Metarhizium</taxon>
    </lineage>
</organism>
<feature type="compositionally biased region" description="Acidic residues" evidence="6">
    <location>
        <begin position="251"/>
        <end position="268"/>
    </location>
</feature>
<sequence length="2845" mass="324514">MSLPTLRPPNMPQQSPIRLPTPPPTSSPHKPLCAGPPEQSPPPLIPMREYDDVLLAQEAAGDSRLRAKASRMWRESQEYSCAEDNETTPWLQHTRWPERFRNRPLDIITASSRLPARGCYEQNEDFTLGSWRGIPLRSSAAVEARIRVLMRAVDDMFDRAEATLACTSYQSRCWLTSYRNGVFRNRPLRVMPSSTGRQYKSKWKRVICYIFRALELGPRRLREVHNMVLRGDDIKMMNHIVNLASHVVEREDVDDEDCEDDAENNAENDGDKSSDYSDCDSNYDSGSDSDCEGNGDGRVHDQSNIRFVDEDGEGEMRNNGEDTKDGHAPYHDASQYIFRLPHGTRLELSEAVFQLSMMFWTYQCQDGVMDSSAIVHFTAVMGIHRSSLAYRDAYSFTPDLAALIWVGRLLFLEYSLPRYSYDTLVYPWPARHTYSSQPERLEAIRKKYMLRGCYSPLSELIELKAFGKSIVRREGVRGTLTWAPDGRSFTIEELVTEMMLGWDPTVDLSAIRDDLTCRFPGWCFLDKPENQLSGTYKAMSRRGWSSSFRGKALAKAGHWLPDSCLAYLQAGAELSTKAFSAVHITAGLPGRGTEMTTIRLRNTKLAIRNLFIREGRAIIVISYNKARSSNNHAFYIVRYLPDDLGLSVVVYLAYVRPFLDFLANQLGLPHYHSNEFLFLDPKRKERHLSTTQATESLRDLTRTLQTPWTISLYRQASIAIAKRHISELIKERNFYYPSDANTSIRMIAAGVGHRPRMLLTAYAIDTALPTRLQPELLEMYRQLSTLWQNWNSQYYDQYCAAKCSEVTENAADQLADRKQSLENNIESNIRGQKKRGFRDLSSEACRKKSKVVGTSATGHEDNLTTQASVEEFPKGFIYNREYQILICVACESVVSPGKRSFYHHLNRHRILGPVCKAYMERFSTLQLTPLKELPMPQLIVPAIPHLRKELTKSLQELGFQPVPQEPCIMTKGSVMVFFFVDDIIWAYRKADEEIAKEAIEGLKLRYKMTQLGEPKWFLGIHILREKRNRTIWLTQDAYIDKIAHKFSIQLDGKVPATPMGLEELLKSETQATKKSIEVYQQKVGSILFAAISTRPDIAFAVSRLARHNLNPSDVHHRAADRVIHYLYFTRSFGLRLGNQSQQNNKSVEIFIGSSDASFADNTDDRKSSQGYVLKLYGGPIAWKASKQTTVTTSSTEAELLAASEAAKEMIAAGRLLNSLRIKLDEPLHLEIDNKQTIRLLVEESAKLTTQLRHVDIYQHWLRQQVQNNQINVRWVESKDMIADGMTKSLPKVRHIEFLRQLRIEDIRSRIGNEAKLEEARSKVRERLQNPDNELDLELKLDSGRDNNNDNTPPLGRGIAQPLLYTGPPPSAAEETLFDGLRGDLLETARDLEDKAAVVEDAGRDRADRQPWLVHTGFPTHLRGLLNTEIWSSFKLPKKKNILFQSGRTKVEENTDDHGIDAAGDDDEDEGEEHLRRILTAAEALFESAYTLVSDRSPNRKMTQQRAQILSDFAWGAGKKGKDTAFRRFKNPSSLAEYFRTMKQLLVYYYRMVYCEDGHFSRPQAVGREDDNDHEEADEDGHAHATEAVIFPQDVIEPTDEQQEAMNEMFRALREEDQQRTRGVLGEERRKKDGNSNDGKNHYDHHDSRLACAIRRFYIGLICHEVGSVPFRSPVISFCAMLSRGTLKDKSYYERERRRKRKSKSRRSVKNGELDSEAKPPGEEKFGVWVKPGNYTSNLSKLVWGAQLLIFETACFYKRHQEEDIPVILEKICRDFMHQKRESAFGYILQWRLYLRTVAQAAITSDQARWSLDGQEIDFRGIKLRMEHVPQLVVSEYRRARSLLYDKLMFGAKDVPSIEAWMLHDDLDAEDYGGSWLTDERNAEYLRGTQDALLRQIEQRADLRRAFVRDDQGRTGGKTLCRQAMAVYECEAQEFLKSMITLLHVPPAPPLRAPELLTATYANGGGRRRSMLIWEKMLFMYVRYHKSQEQTEEERDNIRFVPSQIADLLVTFLAIVQPLRQTFLRQARPRALLSTCLWSTLDGAVWRDDLVSKYLSRACLRAEVPEFKVAWWRQAAASITKEKFTPKEQANFNMEDVSAPEVIDEEELLVDLAVASNHAFKTFNQMYAGSSTLVMNTPLHRAYRASRSWRELFRIDEHLSREEAAGDGGKRLRSDMDMVQMCKRTKLRTRPAGKVSDLEAVARALYNNSSLRFRRPGQRNAMVATMGRHAAEQVVVVLATGSGKTLIAMVGAALDGAGTTIMVLPAVALRENMLDRLGKVGIKTIVWEPGQSRSAPLVIVSAEAACTVTFLDYAQRLQSRQRLDRIIIDECHLTITAAYRKSMKKLGSYVRQIPTQTVWMTATLPPSLESLFIQQNRLVQPRMVRESTNRANIRYIVQRFEGLDGLCSRAAELVRVLIGRITDRDEDGDDGIVGNNSHKTNSNGKVTGGRMSRIIVYCQTLDLMEELAKELDCPMYTGDEETMSDGEKDLAIEKWRGLSGSPVIVATAALGVGFDYPEVRWVVHAGAPRSMTAFSQESGRAGRDNKPAESITLISEAWQPRRAGQEPKDLDEEMMQLYLTQQHCSRAVMSQFLDKRSDWRWCMEGEDELCAVCPRPHTERRPANLELGLPSPKTPQPATTDEEGSDDDDNVEGEDKWEMVAAAREMVYTGPDEVLRQARVHDEVLRRLEADLEIMRGCCLLCRVREGRPFDHSATTCGHRWPWIKAKKKIIQACEKEGKQWMEDFTACFMCYLPQTICRRADPEAEAGVDGEEGKRECRFRDMIIPLCYGAFFHAGSRALIKKHFPHQTFRNVDEYMRWLGKSATLGDIECVQAVSVAAKLLDEFR</sequence>
<feature type="region of interest" description="Disordered" evidence="6">
    <location>
        <begin position="251"/>
        <end position="328"/>
    </location>
</feature>
<feature type="region of interest" description="Disordered" evidence="6">
    <location>
        <begin position="2620"/>
        <end position="2651"/>
    </location>
</feature>
<proteinExistence type="inferred from homology"/>
<evidence type="ECO:0000256" key="5">
    <source>
        <dbReference type="ARBA" id="ARBA00034808"/>
    </source>
</evidence>
<dbReference type="GO" id="GO:0005524">
    <property type="term" value="F:ATP binding"/>
    <property type="evidence" value="ECO:0007669"/>
    <property type="project" value="UniProtKB-KW"/>
</dbReference>
<feature type="compositionally biased region" description="Basic and acidic residues" evidence="6">
    <location>
        <begin position="1338"/>
        <end position="1347"/>
    </location>
</feature>
<dbReference type="SMART" id="SM00487">
    <property type="entry name" value="DEXDc"/>
    <property type="match status" value="1"/>
</dbReference>
<evidence type="ECO:0000256" key="1">
    <source>
        <dbReference type="ARBA" id="ARBA00005446"/>
    </source>
</evidence>